<dbReference type="AlphaFoldDB" id="A0A6I9VWS5"/>
<name>A0A6I9VWS5_9HYME</name>
<dbReference type="OrthoDB" id="7699079at2759"/>
<feature type="region of interest" description="Disordered" evidence="1">
    <location>
        <begin position="225"/>
        <end position="251"/>
    </location>
</feature>
<proteinExistence type="predicted"/>
<feature type="compositionally biased region" description="Polar residues" evidence="1">
    <location>
        <begin position="227"/>
        <end position="251"/>
    </location>
</feature>
<accession>A0A6I9VWS5</accession>
<reference evidence="3" key="1">
    <citation type="submission" date="2025-08" db="UniProtKB">
        <authorList>
            <consortium name="RefSeq"/>
        </authorList>
    </citation>
    <scope>IDENTIFICATION</scope>
</reference>
<gene>
    <name evidence="3" type="primary">LOC105424236</name>
</gene>
<organism evidence="2 3">
    <name type="scientific">Pogonomyrmex barbatus</name>
    <name type="common">red harvester ant</name>
    <dbReference type="NCBI Taxonomy" id="144034"/>
    <lineage>
        <taxon>Eukaryota</taxon>
        <taxon>Metazoa</taxon>
        <taxon>Ecdysozoa</taxon>
        <taxon>Arthropoda</taxon>
        <taxon>Hexapoda</taxon>
        <taxon>Insecta</taxon>
        <taxon>Pterygota</taxon>
        <taxon>Neoptera</taxon>
        <taxon>Endopterygota</taxon>
        <taxon>Hymenoptera</taxon>
        <taxon>Apocrita</taxon>
        <taxon>Aculeata</taxon>
        <taxon>Formicoidea</taxon>
        <taxon>Formicidae</taxon>
        <taxon>Myrmicinae</taxon>
        <taxon>Pogonomyrmex</taxon>
    </lineage>
</organism>
<evidence type="ECO:0000313" key="3">
    <source>
        <dbReference type="RefSeq" id="XP_011632666.1"/>
    </source>
</evidence>
<evidence type="ECO:0000313" key="2">
    <source>
        <dbReference type="Proteomes" id="UP000504615"/>
    </source>
</evidence>
<dbReference type="KEGG" id="pbar:105424236"/>
<feature type="region of interest" description="Disordered" evidence="1">
    <location>
        <begin position="305"/>
        <end position="345"/>
    </location>
</feature>
<dbReference type="GeneID" id="105424236"/>
<sequence>MSMLKFAEEFTRLIIRYKRTSSPIIQKDSSNIVTPLTDEQIIYAIRHVFNAISIKGFEEENDNNLLETVTTAMDTFAASTPEASITDKIKYELKINDTNRSQDNQSAVENNDLSSVEVPLKAIKKEADDNSFSKLQNEKKYISRSNPAIFVGNISRSDTFVREEVNEVNEDREEVFEDSTKAETDLSRNFFLQLSEIQKSVMDVVTKLNNLERLFLQSTKSSKQSTAKILQSPSHNNSQFSSHRTPNMNKTKISNNIRRSSTAFSVTPRFSRRLLSLDNGSISERRKSTGQIGSNDVTVGKSIKMDFNASPRSSSDYQPKFTKNPKYAHVQSTIPKVLSKKKKLQ</sequence>
<protein>
    <submittedName>
        <fullName evidence="3">Uncharacterized protein LOC105424236</fullName>
    </submittedName>
</protein>
<dbReference type="Proteomes" id="UP000504615">
    <property type="component" value="Unplaced"/>
</dbReference>
<evidence type="ECO:0000256" key="1">
    <source>
        <dbReference type="SAM" id="MobiDB-lite"/>
    </source>
</evidence>
<keyword evidence="2" id="KW-1185">Reference proteome</keyword>
<dbReference type="RefSeq" id="XP_011632666.1">
    <property type="nucleotide sequence ID" value="XM_011634364.2"/>
</dbReference>